<feature type="domain" description="PDZ" evidence="2">
    <location>
        <begin position="656"/>
        <end position="730"/>
    </location>
</feature>
<feature type="compositionally biased region" description="Polar residues" evidence="1">
    <location>
        <begin position="71"/>
        <end position="81"/>
    </location>
</feature>
<feature type="compositionally biased region" description="Pro residues" evidence="1">
    <location>
        <begin position="399"/>
        <end position="408"/>
    </location>
</feature>
<accession>A0A9P0ALT9</accession>
<dbReference type="Pfam" id="PF00595">
    <property type="entry name" value="PDZ"/>
    <property type="match status" value="2"/>
</dbReference>
<feature type="domain" description="PDZ" evidence="2">
    <location>
        <begin position="420"/>
        <end position="506"/>
    </location>
</feature>
<dbReference type="Gene3D" id="2.30.42.10">
    <property type="match status" value="2"/>
</dbReference>
<dbReference type="CDD" id="cd00136">
    <property type="entry name" value="PDZ_canonical"/>
    <property type="match status" value="1"/>
</dbReference>
<name>A0A9P0ALT9_BEMTA</name>
<dbReference type="CDD" id="cd06759">
    <property type="entry name" value="PDZ3_PDZD2-PDZ1_hPro-IL-16-like"/>
    <property type="match status" value="1"/>
</dbReference>
<feature type="region of interest" description="Disordered" evidence="1">
    <location>
        <begin position="25"/>
        <end position="81"/>
    </location>
</feature>
<sequence length="768" mass="83733">MRWFQKPATDAPRLLSLSPLRTDAHLDTHAHGPHRAHAARGSFRRDPDAAPTPITQLRHRSRIDISPAEWQRSTSTDQNDLNCYSVKDGVVMLETLTNPPPEGDDESSQKRRRSRLLTTSPTPSPATSTTPWKEKRNPLLEKVKNTKLSCFKSSLNVNQDSGSRDQDSDCQRLIDGDGDSITGGGAGGDLVERASSREPGLHQSILNENVAYARAQVYEKRMERERAQGGAQGDPQFNSSSCLSAKIRAMSEKYLKNSTNKILAKLYRSTNSNKEPQKKGTKLRSFSYGALPGLADFQKRHNPLYHEDEEEFSPTFSQEKDGEDSDSGILVNGSSNSSVVEVAWPGGSDSEFGFKKAEQAPSSSRVASHSQRYRNRACHARSLSNDAYEPSAKPRSSMSPPPVPTPPPRQDESDKRDFRFVKLIRNEPGEEMGIFIAKINSSRGNGGYAIAHVVPGGLVQREGSLQVGDEIINVNGRRLRGLTMAEAREVLSSGPVEVDLVVARNPPSANTSRSFASPERNQVSADSMPESSVDYENVVVQRNSTCDVTDSIVIKVPSPSPHESCVRDEADTPGVRKRFQKSNNSNSINNKLLKKAIASYSKSKSLDESEAEAEAECMSLGAARPPSSPQLDSLSASTNFCTLPRRPRSTVCTFHTFIFEKGQGKKGLGFTIVGGKDSPRGPLGIFVKSVLENGQAAVDGRLKEGDEVLAVNGQVCHGLTHADAVSLFKNIRSGPVALHVCRRTRTKATTSKAQSCGDLIQTANPDEE</sequence>
<feature type="compositionally biased region" description="Polar residues" evidence="1">
    <location>
        <begin position="360"/>
        <end position="370"/>
    </location>
</feature>
<dbReference type="PROSITE" id="PS50106">
    <property type="entry name" value="PDZ"/>
    <property type="match status" value="2"/>
</dbReference>
<reference evidence="3" key="1">
    <citation type="submission" date="2021-12" db="EMBL/GenBank/DDBJ databases">
        <authorList>
            <person name="King R."/>
        </authorList>
    </citation>
    <scope>NUCLEOTIDE SEQUENCE</scope>
</reference>
<organism evidence="3 4">
    <name type="scientific">Bemisia tabaci</name>
    <name type="common">Sweetpotato whitefly</name>
    <name type="synonym">Aleurodes tabaci</name>
    <dbReference type="NCBI Taxonomy" id="7038"/>
    <lineage>
        <taxon>Eukaryota</taxon>
        <taxon>Metazoa</taxon>
        <taxon>Ecdysozoa</taxon>
        <taxon>Arthropoda</taxon>
        <taxon>Hexapoda</taxon>
        <taxon>Insecta</taxon>
        <taxon>Pterygota</taxon>
        <taxon>Neoptera</taxon>
        <taxon>Paraneoptera</taxon>
        <taxon>Hemiptera</taxon>
        <taxon>Sternorrhyncha</taxon>
        <taxon>Aleyrodoidea</taxon>
        <taxon>Aleyrodidae</taxon>
        <taxon>Aleyrodinae</taxon>
        <taxon>Bemisia</taxon>
    </lineage>
</organism>
<dbReference type="SUPFAM" id="SSF50156">
    <property type="entry name" value="PDZ domain-like"/>
    <property type="match status" value="2"/>
</dbReference>
<dbReference type="InterPro" id="IPR001478">
    <property type="entry name" value="PDZ"/>
</dbReference>
<protein>
    <recommendedName>
        <fullName evidence="2">PDZ domain-containing protein</fullName>
    </recommendedName>
</protein>
<feature type="region of interest" description="Disordered" evidence="1">
    <location>
        <begin position="353"/>
        <end position="416"/>
    </location>
</feature>
<dbReference type="SMART" id="SM00228">
    <property type="entry name" value="PDZ"/>
    <property type="match status" value="2"/>
</dbReference>
<gene>
    <name evidence="3" type="ORF">BEMITA_LOCUS12446</name>
</gene>
<feature type="compositionally biased region" description="Polar residues" evidence="1">
    <location>
        <begin position="507"/>
        <end position="525"/>
    </location>
</feature>
<dbReference type="InterPro" id="IPR036034">
    <property type="entry name" value="PDZ_sf"/>
</dbReference>
<evidence type="ECO:0000256" key="1">
    <source>
        <dbReference type="SAM" id="MobiDB-lite"/>
    </source>
</evidence>
<feature type="region of interest" description="Disordered" evidence="1">
    <location>
        <begin position="308"/>
        <end position="333"/>
    </location>
</feature>
<dbReference type="EMBL" id="OU963869">
    <property type="protein sequence ID" value="CAH0394109.1"/>
    <property type="molecule type" value="Genomic_DNA"/>
</dbReference>
<dbReference type="PANTHER" id="PTHR11324:SF16">
    <property type="entry name" value="PDZ DOMAIN-CONTAINING PROTEIN 2"/>
    <property type="match status" value="1"/>
</dbReference>
<dbReference type="Proteomes" id="UP001152759">
    <property type="component" value="Chromosome 8"/>
</dbReference>
<proteinExistence type="predicted"/>
<dbReference type="AlphaFoldDB" id="A0A9P0ALT9"/>
<feature type="region of interest" description="Disordered" evidence="1">
    <location>
        <begin position="155"/>
        <end position="189"/>
    </location>
</feature>
<feature type="region of interest" description="Disordered" evidence="1">
    <location>
        <begin position="94"/>
        <end position="138"/>
    </location>
</feature>
<dbReference type="PANTHER" id="PTHR11324">
    <property type="entry name" value="IL16-RELATED"/>
    <property type="match status" value="1"/>
</dbReference>
<feature type="region of interest" description="Disordered" evidence="1">
    <location>
        <begin position="558"/>
        <end position="584"/>
    </location>
</feature>
<dbReference type="KEGG" id="btab:109040935"/>
<feature type="compositionally biased region" description="Basic and acidic residues" evidence="1">
    <location>
        <begin position="162"/>
        <end position="175"/>
    </location>
</feature>
<evidence type="ECO:0000259" key="2">
    <source>
        <dbReference type="PROSITE" id="PS50106"/>
    </source>
</evidence>
<evidence type="ECO:0000313" key="3">
    <source>
        <dbReference type="EMBL" id="CAH0394109.1"/>
    </source>
</evidence>
<feature type="compositionally biased region" description="Low complexity" evidence="1">
    <location>
        <begin position="116"/>
        <end position="131"/>
    </location>
</feature>
<keyword evidence="4" id="KW-1185">Reference proteome</keyword>
<feature type="region of interest" description="Disordered" evidence="1">
    <location>
        <begin position="507"/>
        <end position="530"/>
    </location>
</feature>
<evidence type="ECO:0000313" key="4">
    <source>
        <dbReference type="Proteomes" id="UP001152759"/>
    </source>
</evidence>